<reference evidence="2 3" key="1">
    <citation type="submission" date="2023-07" db="EMBL/GenBank/DDBJ databases">
        <title>Comparative genomics of wheat-associated soil bacteria to identify genetic determinants of phenazine resistance.</title>
        <authorList>
            <person name="Mouncey N."/>
        </authorList>
    </citation>
    <scope>NUCLEOTIDE SEQUENCE [LARGE SCALE GENOMIC DNA]</scope>
    <source>
        <strain evidence="2 3">V2I4</strain>
    </source>
</reference>
<proteinExistence type="predicted"/>
<protein>
    <recommendedName>
        <fullName evidence="4">Secreted protein</fullName>
    </recommendedName>
</protein>
<dbReference type="Proteomes" id="UP001230328">
    <property type="component" value="Unassembled WGS sequence"/>
</dbReference>
<accession>A0ABU0SW91</accession>
<gene>
    <name evidence="2" type="ORF">QF035_005359</name>
</gene>
<dbReference type="EMBL" id="JAUSZI010000002">
    <property type="protein sequence ID" value="MDQ1027777.1"/>
    <property type="molecule type" value="Genomic_DNA"/>
</dbReference>
<keyword evidence="3" id="KW-1185">Reference proteome</keyword>
<name>A0ABU0SW91_9ACTN</name>
<evidence type="ECO:0000256" key="1">
    <source>
        <dbReference type="SAM" id="SignalP"/>
    </source>
</evidence>
<sequence>MSHKKAVIAVTSTLLVAFAFIHPASAATTAAEFDETVLKPEGPPSAPHSECETTPKIKVCFEAGGDKIWLKDLNGGDIYPAKTNWSIRGGRYGQCAGTHTAGKWGVCNKNFPENKTIDFVMHHSSNDYTFTATT</sequence>
<organism evidence="2 3">
    <name type="scientific">Streptomyces umbrinus</name>
    <dbReference type="NCBI Taxonomy" id="67370"/>
    <lineage>
        <taxon>Bacteria</taxon>
        <taxon>Bacillati</taxon>
        <taxon>Actinomycetota</taxon>
        <taxon>Actinomycetes</taxon>
        <taxon>Kitasatosporales</taxon>
        <taxon>Streptomycetaceae</taxon>
        <taxon>Streptomyces</taxon>
        <taxon>Streptomyces phaeochromogenes group</taxon>
    </lineage>
</organism>
<feature type="chain" id="PRO_5045449605" description="Secreted protein" evidence="1">
    <location>
        <begin position="27"/>
        <end position="134"/>
    </location>
</feature>
<evidence type="ECO:0008006" key="4">
    <source>
        <dbReference type="Google" id="ProtNLM"/>
    </source>
</evidence>
<comment type="caution">
    <text evidence="2">The sequence shown here is derived from an EMBL/GenBank/DDBJ whole genome shotgun (WGS) entry which is preliminary data.</text>
</comment>
<evidence type="ECO:0000313" key="3">
    <source>
        <dbReference type="Proteomes" id="UP001230328"/>
    </source>
</evidence>
<evidence type="ECO:0000313" key="2">
    <source>
        <dbReference type="EMBL" id="MDQ1027777.1"/>
    </source>
</evidence>
<keyword evidence="1" id="KW-0732">Signal</keyword>
<feature type="signal peptide" evidence="1">
    <location>
        <begin position="1"/>
        <end position="26"/>
    </location>
</feature>